<keyword evidence="1" id="KW-0732">Signal</keyword>
<dbReference type="OrthoDB" id="423498at2759"/>
<dbReference type="Pfam" id="PF08450">
    <property type="entry name" value="SGL"/>
    <property type="match status" value="1"/>
</dbReference>
<feature type="domain" description="SMP-30/Gluconolactonase/LRE-like region" evidence="2">
    <location>
        <begin position="302"/>
        <end position="394"/>
    </location>
</feature>
<dbReference type="HOGENOM" id="CLU_036110_1_2_1"/>
<dbReference type="AlphaFoldDB" id="A0A084B101"/>
<dbReference type="Proteomes" id="UP000028045">
    <property type="component" value="Unassembled WGS sequence"/>
</dbReference>
<evidence type="ECO:0000256" key="1">
    <source>
        <dbReference type="SAM" id="SignalP"/>
    </source>
</evidence>
<dbReference type="SUPFAM" id="SSF63829">
    <property type="entry name" value="Calcium-dependent phosphotriesterase"/>
    <property type="match status" value="1"/>
</dbReference>
<reference evidence="3 4" key="1">
    <citation type="journal article" date="2014" name="BMC Genomics">
        <title>Comparative genome sequencing reveals chemotype-specific gene clusters in the toxigenic black mold Stachybotrys.</title>
        <authorList>
            <person name="Semeiks J."/>
            <person name="Borek D."/>
            <person name="Otwinowski Z."/>
            <person name="Grishin N.V."/>
        </authorList>
    </citation>
    <scope>NUCLEOTIDE SEQUENCE [LARGE SCALE GENOMIC DNA]</scope>
    <source>
        <strain evidence="4">CBS 109288 / IBT 7711</strain>
    </source>
</reference>
<feature type="chain" id="PRO_5001771546" description="SMP-30/Gluconolactonase/LRE-like region domain-containing protein" evidence="1">
    <location>
        <begin position="29"/>
        <end position="429"/>
    </location>
</feature>
<sequence>MPTKSGHRGVGHPFAWVMASMVASFAAGSTVSDQLLRHTTGNGLSWDSIELPEQAQLLLPAATVVLPSVPPPEMANASTIFVPPGSSLQTLLEKPFHVFHEDYLSIIGQGPTLSLIADSGTDPRFHEAVVWYPNTDEVFFAQNAGAKAAGTGLNMSSVIQKISLSEAMAVSHLRSAVGQVQVTVVDFDPPVVNPNGGTNYKGNIIFDGEGMGSDVPPALYLANPNPPYNTTPVNPANGHIYFTDVTYGYLQDFRPKPVLPNQVYKLDSVTKAVTAVADELINCNGEQIVPGTNCGHNLEWIGLTFSPDGKYAYVTDTGAAMAFYGYDQSKPSGIYRYTVAEDGTFEYKKLFAYSTSGVPDGVHCDSKGNVYAGCGDGVHVWNPSGVFLGKIFTGETAANFQIAGSGRVVICGETHLYYAQIAAEAAPIT</sequence>
<organism evidence="3 4">
    <name type="scientific">Stachybotrys chartarum (strain CBS 109288 / IBT 7711)</name>
    <name type="common">Toxic black mold</name>
    <name type="synonym">Stilbospora chartarum</name>
    <dbReference type="NCBI Taxonomy" id="1280523"/>
    <lineage>
        <taxon>Eukaryota</taxon>
        <taxon>Fungi</taxon>
        <taxon>Dikarya</taxon>
        <taxon>Ascomycota</taxon>
        <taxon>Pezizomycotina</taxon>
        <taxon>Sordariomycetes</taxon>
        <taxon>Hypocreomycetidae</taxon>
        <taxon>Hypocreales</taxon>
        <taxon>Stachybotryaceae</taxon>
        <taxon>Stachybotrys</taxon>
    </lineage>
</organism>
<protein>
    <recommendedName>
        <fullName evidence="2">SMP-30/Gluconolactonase/LRE-like region domain-containing protein</fullName>
    </recommendedName>
</protein>
<dbReference type="InterPro" id="IPR052988">
    <property type="entry name" value="Oryzine_lactonohydrolase"/>
</dbReference>
<gene>
    <name evidence="3" type="ORF">S7711_02337</name>
</gene>
<name>A0A084B101_STACB</name>
<dbReference type="InterPro" id="IPR011042">
    <property type="entry name" value="6-blade_b-propeller_TolB-like"/>
</dbReference>
<proteinExistence type="predicted"/>
<dbReference type="PANTHER" id="PTHR47064">
    <property type="entry name" value="PUTATIVE (AFU_ORTHOLOGUE AFUA_1G08990)-RELATED"/>
    <property type="match status" value="1"/>
</dbReference>
<evidence type="ECO:0000259" key="2">
    <source>
        <dbReference type="Pfam" id="PF08450"/>
    </source>
</evidence>
<dbReference type="InterPro" id="IPR013658">
    <property type="entry name" value="SGL"/>
</dbReference>
<evidence type="ECO:0000313" key="4">
    <source>
        <dbReference type="Proteomes" id="UP000028045"/>
    </source>
</evidence>
<evidence type="ECO:0000313" key="3">
    <source>
        <dbReference type="EMBL" id="KEY71230.1"/>
    </source>
</evidence>
<accession>A0A084B101</accession>
<dbReference type="PANTHER" id="PTHR47064:SF2">
    <property type="entry name" value="SMP-30_GLUCONOLACTONASE_LRE-LIKE REGION DOMAIN-CONTAINING PROTEIN-RELATED"/>
    <property type="match status" value="1"/>
</dbReference>
<dbReference type="Gene3D" id="2.120.10.30">
    <property type="entry name" value="TolB, C-terminal domain"/>
    <property type="match status" value="1"/>
</dbReference>
<dbReference type="EMBL" id="KL648338">
    <property type="protein sequence ID" value="KEY71230.1"/>
    <property type="molecule type" value="Genomic_DNA"/>
</dbReference>
<feature type="signal peptide" evidence="1">
    <location>
        <begin position="1"/>
        <end position="28"/>
    </location>
</feature>
<keyword evidence="4" id="KW-1185">Reference proteome</keyword>